<dbReference type="Gene3D" id="4.10.280.10">
    <property type="entry name" value="Helix-loop-helix DNA-binding domain"/>
    <property type="match status" value="1"/>
</dbReference>
<keyword evidence="3" id="KW-0804">Transcription</keyword>
<organism evidence="7 8">
    <name type="scientific">Phyllosticta citrichinensis</name>
    <dbReference type="NCBI Taxonomy" id="1130410"/>
    <lineage>
        <taxon>Eukaryota</taxon>
        <taxon>Fungi</taxon>
        <taxon>Dikarya</taxon>
        <taxon>Ascomycota</taxon>
        <taxon>Pezizomycotina</taxon>
        <taxon>Dothideomycetes</taxon>
        <taxon>Dothideomycetes incertae sedis</taxon>
        <taxon>Botryosphaeriales</taxon>
        <taxon>Phyllostictaceae</taxon>
        <taxon>Phyllosticta</taxon>
    </lineage>
</organism>
<dbReference type="InterPro" id="IPR051732">
    <property type="entry name" value="USF"/>
</dbReference>
<feature type="compositionally biased region" description="Polar residues" evidence="5">
    <location>
        <begin position="170"/>
        <end position="182"/>
    </location>
</feature>
<dbReference type="SUPFAM" id="SSF47459">
    <property type="entry name" value="HLH, helix-loop-helix DNA-binding domain"/>
    <property type="match status" value="1"/>
</dbReference>
<evidence type="ECO:0000313" key="8">
    <source>
        <dbReference type="Proteomes" id="UP001456524"/>
    </source>
</evidence>
<evidence type="ECO:0000256" key="4">
    <source>
        <dbReference type="ARBA" id="ARBA00023242"/>
    </source>
</evidence>
<dbReference type="Proteomes" id="UP001456524">
    <property type="component" value="Unassembled WGS sequence"/>
</dbReference>
<feature type="region of interest" description="Disordered" evidence="5">
    <location>
        <begin position="536"/>
        <end position="587"/>
    </location>
</feature>
<evidence type="ECO:0000256" key="2">
    <source>
        <dbReference type="ARBA" id="ARBA00023015"/>
    </source>
</evidence>
<dbReference type="SMART" id="SM00353">
    <property type="entry name" value="HLH"/>
    <property type="match status" value="1"/>
</dbReference>
<dbReference type="PANTHER" id="PTHR46117:SF3">
    <property type="entry name" value="FI24210P1"/>
    <property type="match status" value="1"/>
</dbReference>
<keyword evidence="8" id="KW-1185">Reference proteome</keyword>
<dbReference type="InterPro" id="IPR036638">
    <property type="entry name" value="HLH_DNA-bd_sf"/>
</dbReference>
<name>A0ABR1XV13_9PEZI</name>
<proteinExistence type="predicted"/>
<feature type="region of interest" description="Disordered" evidence="5">
    <location>
        <begin position="155"/>
        <end position="182"/>
    </location>
</feature>
<dbReference type="PROSITE" id="PS50888">
    <property type="entry name" value="BHLH"/>
    <property type="match status" value="1"/>
</dbReference>
<gene>
    <name evidence="7" type="ORF">IWX90DRAFT_228692</name>
</gene>
<dbReference type="CDD" id="cd11387">
    <property type="entry name" value="bHLHzip_USF_MITF"/>
    <property type="match status" value="1"/>
</dbReference>
<comment type="subcellular location">
    <subcellularLocation>
        <location evidence="1">Nucleus</location>
    </subcellularLocation>
</comment>
<feature type="compositionally biased region" description="Polar residues" evidence="5">
    <location>
        <begin position="294"/>
        <end position="303"/>
    </location>
</feature>
<evidence type="ECO:0000256" key="1">
    <source>
        <dbReference type="ARBA" id="ARBA00004123"/>
    </source>
</evidence>
<protein>
    <submittedName>
        <fullName evidence="7">HLH transcription factor</fullName>
    </submittedName>
</protein>
<dbReference type="EMBL" id="JBBWUH010000005">
    <property type="protein sequence ID" value="KAK8166932.1"/>
    <property type="molecule type" value="Genomic_DNA"/>
</dbReference>
<feature type="compositionally biased region" description="Basic and acidic residues" evidence="5">
    <location>
        <begin position="363"/>
        <end position="375"/>
    </location>
</feature>
<keyword evidence="2" id="KW-0805">Transcription regulation</keyword>
<evidence type="ECO:0000256" key="3">
    <source>
        <dbReference type="ARBA" id="ARBA00023163"/>
    </source>
</evidence>
<feature type="compositionally biased region" description="Polar residues" evidence="5">
    <location>
        <begin position="542"/>
        <end position="551"/>
    </location>
</feature>
<feature type="region of interest" description="Disordered" evidence="5">
    <location>
        <begin position="269"/>
        <end position="375"/>
    </location>
</feature>
<accession>A0ABR1XV13</accession>
<dbReference type="InterPro" id="IPR011598">
    <property type="entry name" value="bHLH_dom"/>
</dbReference>
<comment type="caution">
    <text evidence="7">The sequence shown here is derived from an EMBL/GenBank/DDBJ whole genome shotgun (WGS) entry which is preliminary data.</text>
</comment>
<evidence type="ECO:0000313" key="7">
    <source>
        <dbReference type="EMBL" id="KAK8166932.1"/>
    </source>
</evidence>
<sequence>MTRALLAPNAHRRRRGLTLGYKLDPLTPSPADTKITHFPSFGSYNKSAPGKQGFRDTADRPFASNMANTGSPDTYIKEEEQQFNPNQFNNSDFDMSQHFPNSGQQFGVNPTELTMGTNFIMNNGYGSTNMSSSILGNSNIADDELADLVGDQPNQHGGFQNFGENRDQQNRSGFFQNPPSSGSMAVNTQNMNMYSHTPEGAPIQSPFVEGGNFHYGSHFPNMQRVGSVPNNSFHMNARQPSRIGLDRTMSDSRSPMTPKTPALGGLHLNTPDSGSFPQPIHNPNRPGHGHHKSMSSSNWDNTPGSGGSWIDSPIASPHQVSMHPQIDHVLSTGKHGASLPAKVENAGPGYQTQEAKRRRRRESHNMVERRRRDNINERIQDLSKLVPQHRLEDEKIRKHIHNNGPLSPTLAASGISPPQATSLLAGPNGRRAAGNITTGLPLDEKDKGPNKGDILNGSVSWTRDLMWMLYLQLRRESECHAIIRQLGGEVPYETSEEEIRMRTELIDAVEKNGTDSFRYSRGPGSGLRVPKHTNIAGEPLQNPISPQSLSPAMQDAGSGNVSGGAGQHQYWNNQTPFKEEDEFGMEL</sequence>
<keyword evidence="4" id="KW-0539">Nucleus</keyword>
<evidence type="ECO:0000256" key="5">
    <source>
        <dbReference type="SAM" id="MobiDB-lite"/>
    </source>
</evidence>
<evidence type="ECO:0000259" key="6">
    <source>
        <dbReference type="PROSITE" id="PS50888"/>
    </source>
</evidence>
<dbReference type="PANTHER" id="PTHR46117">
    <property type="entry name" value="FI24210P1"/>
    <property type="match status" value="1"/>
</dbReference>
<dbReference type="Pfam" id="PF00010">
    <property type="entry name" value="HLH"/>
    <property type="match status" value="1"/>
</dbReference>
<reference evidence="7 8" key="1">
    <citation type="journal article" date="2022" name="G3 (Bethesda)">
        <title>Enemy or ally: a genomic approach to elucidate the lifestyle of Phyllosticta citrichinaensis.</title>
        <authorList>
            <person name="Buijs V.A."/>
            <person name="Groenewald J.Z."/>
            <person name="Haridas S."/>
            <person name="LaButti K.M."/>
            <person name="Lipzen A."/>
            <person name="Martin F.M."/>
            <person name="Barry K."/>
            <person name="Grigoriev I.V."/>
            <person name="Crous P.W."/>
            <person name="Seidl M.F."/>
        </authorList>
    </citation>
    <scope>NUCLEOTIDE SEQUENCE [LARGE SCALE GENOMIC DNA]</scope>
    <source>
        <strain evidence="7 8">CBS 129764</strain>
    </source>
</reference>
<feature type="domain" description="BHLH" evidence="6">
    <location>
        <begin position="359"/>
        <end position="465"/>
    </location>
</feature>